<dbReference type="GO" id="GO:0016301">
    <property type="term" value="F:kinase activity"/>
    <property type="evidence" value="ECO:0007669"/>
    <property type="project" value="UniProtKB-KW"/>
</dbReference>
<keyword evidence="5" id="KW-1185">Reference proteome</keyword>
<dbReference type="Pfam" id="PF03109">
    <property type="entry name" value="ABC1"/>
    <property type="match status" value="1"/>
</dbReference>
<evidence type="ECO:0000313" key="5">
    <source>
        <dbReference type="Proteomes" id="UP000704341"/>
    </source>
</evidence>
<keyword evidence="4" id="KW-0418">Kinase</keyword>
<feature type="transmembrane region" description="Helical" evidence="2">
    <location>
        <begin position="513"/>
        <end position="534"/>
    </location>
</feature>
<dbReference type="PANTHER" id="PTHR10566:SF113">
    <property type="entry name" value="PROTEIN ACTIVITY OF BC1 COMPLEX KINASE 7, CHLOROPLASTIC"/>
    <property type="match status" value="1"/>
</dbReference>
<evidence type="ECO:0000259" key="3">
    <source>
        <dbReference type="Pfam" id="PF03109"/>
    </source>
</evidence>
<organism evidence="4 5">
    <name type="scientific">Limosilactobacillus walteri</name>
    <dbReference type="NCBI Taxonomy" id="2268022"/>
    <lineage>
        <taxon>Bacteria</taxon>
        <taxon>Bacillati</taxon>
        <taxon>Bacillota</taxon>
        <taxon>Bacilli</taxon>
        <taxon>Lactobacillales</taxon>
        <taxon>Lactobacillaceae</taxon>
        <taxon>Limosilactobacillus</taxon>
    </lineage>
</organism>
<comment type="similarity">
    <text evidence="1">Belongs to the protein kinase superfamily. ADCK protein kinase family.</text>
</comment>
<dbReference type="SUPFAM" id="SSF56112">
    <property type="entry name" value="Protein kinase-like (PK-like)"/>
    <property type="match status" value="1"/>
</dbReference>
<feature type="transmembrane region" description="Helical" evidence="2">
    <location>
        <begin position="546"/>
        <end position="567"/>
    </location>
</feature>
<dbReference type="Proteomes" id="UP000704341">
    <property type="component" value="Unassembled WGS sequence"/>
</dbReference>
<sequence length="577" mass="65665">MTSNEEDIKKSTRLHKIMQVMRKYHFVSNFYHQTNPQEICQALQELGPTFIKLGQILSTRPDLVSPSYIKELRRLQDQVKADDYATVEHTFKEETGKSINDVFASFEKKPFASASIGQVHHATLKDGTAVVVKVQHPEVGALVNTDLTLLRKAVVLFKYVPQDIAVVDLNKVIDELSASLLSEVNTLDEARNGEEFYKLNNGDGPIRVPKVYLKYCAPKVLVNEAMPGKSIRYLFNKDNNDPKIMKTNHEIAITLVNNFLKQVFVDHFFHADPHPGNILISELPLNNDSEDFTTVRHLEKTINKTTLTYEKQQKLPNYRVVYLDFGMMGHLTPAMANSIANIVITINTKDTRKIGKAVLDVCNRTGEVDENAFYKELGVFIQPYFSAGLGDIDFVKMLYQIVQLCKKNHLQMRGEVTMLMKAFGTLESSVARLDPEISMLEVAQSFGRRYLKRNFNWRSALDNNLINLFFAGQATSKMPAKINELIDTFVSGDAKVDLQYKNEQRVLKQIERLMNRFMIAIILAAVILGSSLLVEGTSPHSHIYRLGVSGYIISIIIIILLVLTEAIHRWRTWRKKR</sequence>
<evidence type="ECO:0000256" key="1">
    <source>
        <dbReference type="ARBA" id="ARBA00009670"/>
    </source>
</evidence>
<dbReference type="InterPro" id="IPR050154">
    <property type="entry name" value="UbiB_kinase"/>
</dbReference>
<keyword evidence="4" id="KW-0808">Transferase</keyword>
<keyword evidence="2" id="KW-0812">Transmembrane</keyword>
<dbReference type="RefSeq" id="WP_191667804.1">
    <property type="nucleotide sequence ID" value="NZ_QORN01000011.1"/>
</dbReference>
<dbReference type="EMBL" id="QORN01000011">
    <property type="protein sequence ID" value="MBD5806203.1"/>
    <property type="molecule type" value="Genomic_DNA"/>
</dbReference>
<gene>
    <name evidence="4" type="ORF">DTK66_03585</name>
</gene>
<keyword evidence="2" id="KW-0472">Membrane</keyword>
<accession>A0ABR8P678</accession>
<protein>
    <submittedName>
        <fullName evidence="4">AarF/ABC1/UbiB kinase family protein</fullName>
    </submittedName>
</protein>
<keyword evidence="2" id="KW-1133">Transmembrane helix</keyword>
<proteinExistence type="inferred from homology"/>
<name>A0ABR8P678_9LACO</name>
<dbReference type="PANTHER" id="PTHR10566">
    <property type="entry name" value="CHAPERONE-ACTIVITY OF BC1 COMPLEX CABC1 -RELATED"/>
    <property type="match status" value="1"/>
</dbReference>
<evidence type="ECO:0000313" key="4">
    <source>
        <dbReference type="EMBL" id="MBD5806203.1"/>
    </source>
</evidence>
<evidence type="ECO:0000256" key="2">
    <source>
        <dbReference type="SAM" id="Phobius"/>
    </source>
</evidence>
<dbReference type="InterPro" id="IPR011009">
    <property type="entry name" value="Kinase-like_dom_sf"/>
</dbReference>
<dbReference type="InterPro" id="IPR004147">
    <property type="entry name" value="ABC1_dom"/>
</dbReference>
<reference evidence="4 5" key="1">
    <citation type="submission" date="2018-07" db="EMBL/GenBank/DDBJ databases">
        <title>Phylogenomic Insights into understanding Host Adaptation of Lactobacillus reuteri by a novel species, Lactobacillus spp. M31.</title>
        <authorList>
            <person name="Sharma S."/>
            <person name="Patil P."/>
            <person name="Korpole S."/>
            <person name="Patil P.B."/>
        </authorList>
    </citation>
    <scope>NUCLEOTIDE SEQUENCE [LARGE SCALE GENOMIC DNA]</scope>
    <source>
        <strain evidence="4 5">M31</strain>
    </source>
</reference>
<comment type="caution">
    <text evidence="4">The sequence shown here is derived from an EMBL/GenBank/DDBJ whole genome shotgun (WGS) entry which is preliminary data.</text>
</comment>
<feature type="domain" description="ABC1 atypical kinase-like" evidence="3">
    <location>
        <begin position="74"/>
        <end position="356"/>
    </location>
</feature>
<dbReference type="CDD" id="cd05121">
    <property type="entry name" value="ABC1_ADCK3-like"/>
    <property type="match status" value="1"/>
</dbReference>